<proteinExistence type="predicted"/>
<organism evidence="2 3">
    <name type="scientific">Shewanella avicenniae</name>
    <dbReference type="NCBI Taxonomy" id="2814294"/>
    <lineage>
        <taxon>Bacteria</taxon>
        <taxon>Pseudomonadati</taxon>
        <taxon>Pseudomonadota</taxon>
        <taxon>Gammaproteobacteria</taxon>
        <taxon>Alteromonadales</taxon>
        <taxon>Shewanellaceae</taxon>
        <taxon>Shewanella</taxon>
    </lineage>
</organism>
<keyword evidence="1" id="KW-0227">DNA damage</keyword>
<reference evidence="2 3" key="1">
    <citation type="submission" date="2021-03" db="EMBL/GenBank/DDBJ databases">
        <title>Novel species identification of genus Shewanella.</title>
        <authorList>
            <person name="Liu G."/>
            <person name="Zhang Q."/>
        </authorList>
    </citation>
    <scope>NUCLEOTIDE SEQUENCE [LARGE SCALE GENOMIC DNA]</scope>
    <source>
        <strain evidence="2 3">FJAT-51800</strain>
    </source>
</reference>
<name>A0ABX7QUS7_9GAMM</name>
<dbReference type="InterPro" id="IPR050356">
    <property type="entry name" value="SulA_CellDiv_inhibitor"/>
</dbReference>
<evidence type="ECO:0000313" key="2">
    <source>
        <dbReference type="EMBL" id="QSX35253.1"/>
    </source>
</evidence>
<evidence type="ECO:0000313" key="3">
    <source>
        <dbReference type="Proteomes" id="UP000662770"/>
    </source>
</evidence>
<sequence length="548" mass="61860">MAECWLAVYFHQLLLQFHAWSQGCGHYSIGDVYSELPPQALFDKHTHQIVAASPNAAVEGVVAGLSVTTAQALLPTLQLTEQQQVDQQRLQQWLCQWHYDFSARIWPAILADEVKNTGSSHARQSMLQQTAQSNIWPQETLVLEVGSMLKLFGGQAAFITAYQQRLAHYGLRATWALAQHPLQAAVLARKPIPVAVRAHQAPRVSTPRQTRYKMNTDCGMSSTIAQHGIAEAESGYHSVASALPNDLPLQQLPLPAKTLQRLSSMGISCWQQLQALPRAELGKRFGQELLTLLMLLEGRISCQRQAYELPLTFRLSVLLSHDVAFIQGLIFPLSPMLTQLADYLRGRQLAVRQISITLQFRGKERPAQRLDIDYPLGEYRADGLLKLCRLQLERVQLPAPVTDITLLAEHFVCLDIPAASLTADKVTQPFAQLLAKLQARLGNDKVRRLHFSPHPLPELSGQSLPIERWPPRQSSEQPQPLALRPLWLLPEPEAIFKDELVLLRGPERVCCGWFQELARDYYLARHHSGRYCWVFRQGQSLWLHGWMS</sequence>
<accession>A0ABX7QUS7</accession>
<dbReference type="PANTHER" id="PTHR35369:SF2">
    <property type="entry name" value="BLR3025 PROTEIN"/>
    <property type="match status" value="1"/>
</dbReference>
<dbReference type="InterPro" id="IPR043502">
    <property type="entry name" value="DNA/RNA_pol_sf"/>
</dbReference>
<dbReference type="CDD" id="cd03468">
    <property type="entry name" value="PolY_like"/>
    <property type="match status" value="1"/>
</dbReference>
<gene>
    <name evidence="2" type="ORF">JYB87_08710</name>
</gene>
<dbReference type="PANTHER" id="PTHR35369">
    <property type="entry name" value="BLR3025 PROTEIN-RELATED"/>
    <property type="match status" value="1"/>
</dbReference>
<dbReference type="SUPFAM" id="SSF56672">
    <property type="entry name" value="DNA/RNA polymerases"/>
    <property type="match status" value="1"/>
</dbReference>
<dbReference type="EMBL" id="CP071503">
    <property type="protein sequence ID" value="QSX35253.1"/>
    <property type="molecule type" value="Genomic_DNA"/>
</dbReference>
<dbReference type="RefSeq" id="WP_207356447.1">
    <property type="nucleotide sequence ID" value="NZ_CP071503.1"/>
</dbReference>
<dbReference type="Proteomes" id="UP000662770">
    <property type="component" value="Chromosome"/>
</dbReference>
<keyword evidence="3" id="KW-1185">Reference proteome</keyword>
<evidence type="ECO:0000256" key="1">
    <source>
        <dbReference type="ARBA" id="ARBA00022763"/>
    </source>
</evidence>
<protein>
    <submittedName>
        <fullName evidence="2">DNA polymerase Y family protein</fullName>
    </submittedName>
</protein>